<proteinExistence type="predicted"/>
<dbReference type="Proteomes" id="UP000326671">
    <property type="component" value="Unassembled WGS sequence"/>
</dbReference>
<dbReference type="OrthoDB" id="2088413at2"/>
<keyword evidence="3" id="KW-1185">Reference proteome</keyword>
<comment type="caution">
    <text evidence="2">The sequence shown here is derived from an EMBL/GenBank/DDBJ whole genome shotgun (WGS) entry which is preliminary data.</text>
</comment>
<feature type="region of interest" description="Disordered" evidence="1">
    <location>
        <begin position="448"/>
        <end position="467"/>
    </location>
</feature>
<protein>
    <submittedName>
        <fullName evidence="2">Uncharacterized protein</fullName>
    </submittedName>
</protein>
<sequence length="467" mass="55112">MSGPKYSRPRLTAAQRRRQEEERKRRMEEERRRQEERKLKEMDQKIEKLYPKLNNMKQTIEGFGVSAIDEARHVLGEHPVIDSFLTKKQQSLSKINRFPSKYEKRTLPAVQAYQKNLEQLISTSRQYFENELALTCEELQSIIKEKKVIDAEKSFINRSRHLEIKSQTNIDLSLSHSKDDESETLLLQQQWDLFNELILPYIESNYLQKKNIEEIKALYSRTESIFKDEKWDKKYRYAQIDQRLKAFLTTKSKYDREIGVFNQLEQEFEFLLISYQTLCEMLDKETVKHPFSIQDGPSQVEALKEDISTLEKQLREKEETEYIANSVNEIMTSLGYEVVSSDIMQTPKRRVVQQLYDFGEDSVINVSASDDGSLLFQVAGISEGPKREASSLEKVRMMENMEKFCEKYPVIREKLLTKGIELTNEDLKPTCEEYVSFIDLSKRKNVRRANQKKQVNQKGDLHKKMFE</sequence>
<evidence type="ECO:0000313" key="2">
    <source>
        <dbReference type="EMBL" id="KAA9023913.1"/>
    </source>
</evidence>
<dbReference type="EMBL" id="VYKL01000018">
    <property type="protein sequence ID" value="KAA9023913.1"/>
    <property type="molecule type" value="Genomic_DNA"/>
</dbReference>
<evidence type="ECO:0000256" key="1">
    <source>
        <dbReference type="SAM" id="MobiDB-lite"/>
    </source>
</evidence>
<dbReference type="AlphaFoldDB" id="A0A5J5HQ76"/>
<gene>
    <name evidence="2" type="ORF">F4V44_12310</name>
</gene>
<evidence type="ECO:0000313" key="3">
    <source>
        <dbReference type="Proteomes" id="UP000326671"/>
    </source>
</evidence>
<organism evidence="2 3">
    <name type="scientific">Niallia endozanthoxylica</name>
    <dbReference type="NCBI Taxonomy" id="2036016"/>
    <lineage>
        <taxon>Bacteria</taxon>
        <taxon>Bacillati</taxon>
        <taxon>Bacillota</taxon>
        <taxon>Bacilli</taxon>
        <taxon>Bacillales</taxon>
        <taxon>Bacillaceae</taxon>
        <taxon>Niallia</taxon>
    </lineage>
</organism>
<reference evidence="2 3" key="1">
    <citation type="submission" date="2019-09" db="EMBL/GenBank/DDBJ databases">
        <title>Whole genome sequences of isolates from the Mars Exploration Rovers.</title>
        <authorList>
            <person name="Seuylemezian A."/>
            <person name="Vaishampayan P."/>
        </authorList>
    </citation>
    <scope>NUCLEOTIDE SEQUENCE [LARGE SCALE GENOMIC DNA]</scope>
    <source>
        <strain evidence="2 3">MER_TA_151</strain>
    </source>
</reference>
<dbReference type="RefSeq" id="WP_150440313.1">
    <property type="nucleotide sequence ID" value="NZ_VYKL01000018.1"/>
</dbReference>
<feature type="region of interest" description="Disordered" evidence="1">
    <location>
        <begin position="1"/>
        <end position="41"/>
    </location>
</feature>
<accession>A0A5J5HQ76</accession>
<name>A0A5J5HQ76_9BACI</name>
<feature type="compositionally biased region" description="Basic and acidic residues" evidence="1">
    <location>
        <begin position="17"/>
        <end position="41"/>
    </location>
</feature>